<evidence type="ECO:0000313" key="8">
    <source>
        <dbReference type="EMBL" id="NUU45462.1"/>
    </source>
</evidence>
<keyword evidence="3 6" id="KW-0812">Transmembrane</keyword>
<protein>
    <submittedName>
        <fullName evidence="8">DedA family protein</fullName>
    </submittedName>
</protein>
<keyword evidence="2" id="KW-1003">Cell membrane</keyword>
<evidence type="ECO:0000256" key="6">
    <source>
        <dbReference type="SAM" id="Phobius"/>
    </source>
</evidence>
<dbReference type="Pfam" id="PF09335">
    <property type="entry name" value="VTT_dom"/>
    <property type="match status" value="1"/>
</dbReference>
<reference evidence="8 9" key="1">
    <citation type="submission" date="2020-05" db="EMBL/GenBank/DDBJ databases">
        <title>Genome Sequencing of Type Strains.</title>
        <authorList>
            <person name="Lemaire J.F."/>
            <person name="Inderbitzin P."/>
            <person name="Gregorio O.A."/>
            <person name="Collins S.B."/>
            <person name="Wespe N."/>
            <person name="Knight-Connoni V."/>
        </authorList>
    </citation>
    <scope>NUCLEOTIDE SEQUENCE [LARGE SCALE GENOMIC DNA]</scope>
    <source>
        <strain evidence="8 9">DSM 100049</strain>
    </source>
</reference>
<evidence type="ECO:0000259" key="7">
    <source>
        <dbReference type="Pfam" id="PF09335"/>
    </source>
</evidence>
<dbReference type="InterPro" id="IPR032816">
    <property type="entry name" value="VTT_dom"/>
</dbReference>
<feature type="transmembrane region" description="Helical" evidence="6">
    <location>
        <begin position="12"/>
        <end position="30"/>
    </location>
</feature>
<dbReference type="AlphaFoldDB" id="A0A7Y6B107"/>
<feature type="domain" description="VTT" evidence="7">
    <location>
        <begin position="30"/>
        <end position="160"/>
    </location>
</feature>
<dbReference type="InterPro" id="IPR051311">
    <property type="entry name" value="DedA_domain"/>
</dbReference>
<keyword evidence="5 6" id="KW-0472">Membrane</keyword>
<dbReference type="GO" id="GO:0005886">
    <property type="term" value="C:plasma membrane"/>
    <property type="evidence" value="ECO:0007669"/>
    <property type="project" value="UniProtKB-SubCell"/>
</dbReference>
<dbReference type="Proteomes" id="UP000536441">
    <property type="component" value="Unassembled WGS sequence"/>
</dbReference>
<comment type="subcellular location">
    <subcellularLocation>
        <location evidence="1">Cell membrane</location>
        <topology evidence="1">Multi-pass membrane protein</topology>
    </subcellularLocation>
</comment>
<dbReference type="RefSeq" id="WP_082730525.1">
    <property type="nucleotide sequence ID" value="NZ_CBCRYR010000062.1"/>
</dbReference>
<keyword evidence="9" id="KW-1185">Reference proteome</keyword>
<accession>A0A7Y6B107</accession>
<evidence type="ECO:0000256" key="5">
    <source>
        <dbReference type="ARBA" id="ARBA00023136"/>
    </source>
</evidence>
<name>A0A7Y6B107_9SPHN</name>
<dbReference type="PANTHER" id="PTHR42709">
    <property type="entry name" value="ALKALINE PHOSPHATASE LIKE PROTEIN"/>
    <property type="match status" value="1"/>
</dbReference>
<evidence type="ECO:0000256" key="4">
    <source>
        <dbReference type="ARBA" id="ARBA00022989"/>
    </source>
</evidence>
<feature type="transmembrane region" description="Helical" evidence="6">
    <location>
        <begin position="140"/>
        <end position="160"/>
    </location>
</feature>
<organism evidence="8 9">
    <name type="scientific">Sphingomonas zeae</name>
    <dbReference type="NCBI Taxonomy" id="1646122"/>
    <lineage>
        <taxon>Bacteria</taxon>
        <taxon>Pseudomonadati</taxon>
        <taxon>Pseudomonadota</taxon>
        <taxon>Alphaproteobacteria</taxon>
        <taxon>Sphingomonadales</taxon>
        <taxon>Sphingomonadaceae</taxon>
        <taxon>Sphingomonas</taxon>
    </lineage>
</organism>
<evidence type="ECO:0000256" key="2">
    <source>
        <dbReference type="ARBA" id="ARBA00022475"/>
    </source>
</evidence>
<evidence type="ECO:0000313" key="9">
    <source>
        <dbReference type="Proteomes" id="UP000536441"/>
    </source>
</evidence>
<dbReference type="EMBL" id="JABMCH010000035">
    <property type="protein sequence ID" value="NUU45462.1"/>
    <property type="molecule type" value="Genomic_DNA"/>
</dbReference>
<evidence type="ECO:0000256" key="3">
    <source>
        <dbReference type="ARBA" id="ARBA00022692"/>
    </source>
</evidence>
<dbReference type="PANTHER" id="PTHR42709:SF6">
    <property type="entry name" value="UNDECAPRENYL PHOSPHATE TRANSPORTER A"/>
    <property type="match status" value="1"/>
</dbReference>
<comment type="caution">
    <text evidence="8">The sequence shown here is derived from an EMBL/GenBank/DDBJ whole genome shotgun (WGS) entry which is preliminary data.</text>
</comment>
<sequence length="201" mass="21888">MGQWIQQLVDQLGYLGVAVLMFAETVFPPLPSEVIMPLAGLRVSRGALSLPGVIAAGAAGAMAGNLCWYAVARMLGIDRLHGLVDRHGRWLTLEWQEVERAKTWFRGHGGPFVCIGRIVPTVRSVVSIPAGLVRMPLGPFLLWSTIGTAAWTAMLAAAGYLLGQRYGAVERYVGPVSTAIIIALVLWYAWRVATWGRRHGR</sequence>
<feature type="transmembrane region" description="Helical" evidence="6">
    <location>
        <begin position="50"/>
        <end position="71"/>
    </location>
</feature>
<proteinExistence type="predicted"/>
<feature type="transmembrane region" description="Helical" evidence="6">
    <location>
        <begin position="172"/>
        <end position="190"/>
    </location>
</feature>
<gene>
    <name evidence="8" type="ORF">HP438_00480</name>
</gene>
<keyword evidence="4 6" id="KW-1133">Transmembrane helix</keyword>
<evidence type="ECO:0000256" key="1">
    <source>
        <dbReference type="ARBA" id="ARBA00004651"/>
    </source>
</evidence>